<proteinExistence type="predicted"/>
<evidence type="ECO:0008006" key="4">
    <source>
        <dbReference type="Google" id="ProtNLM"/>
    </source>
</evidence>
<keyword evidence="1" id="KW-0472">Membrane</keyword>
<name>A0A1A6Y3R2_STEMA</name>
<reference evidence="2 3" key="1">
    <citation type="submission" date="2016-05" db="EMBL/GenBank/DDBJ databases">
        <title>Draft Genome Sequences of Stenotrophomonas maltophilia Strains Sm32COP, Sm41DVV, Sm46PAILV, SmF3, SmF22, SmSOFb1 and SmCVFa1, Isolated from Different Manures, in France.</title>
        <authorList>
            <person name="Nazaret S."/>
            <person name="Bodilis J."/>
        </authorList>
    </citation>
    <scope>NUCLEOTIDE SEQUENCE [LARGE SCALE GENOMIC DNA]</scope>
    <source>
        <strain evidence="2 3">Sm46PAILV</strain>
    </source>
</reference>
<evidence type="ECO:0000256" key="1">
    <source>
        <dbReference type="SAM" id="Phobius"/>
    </source>
</evidence>
<dbReference type="EMBL" id="LYVJ01000009">
    <property type="protein sequence ID" value="OBU66040.1"/>
    <property type="molecule type" value="Genomic_DNA"/>
</dbReference>
<dbReference type="OrthoDB" id="5985652at2"/>
<accession>A0A1A6Y3R2</accession>
<evidence type="ECO:0000313" key="3">
    <source>
        <dbReference type="Proteomes" id="UP000092256"/>
    </source>
</evidence>
<comment type="caution">
    <text evidence="2">The sequence shown here is derived from an EMBL/GenBank/DDBJ whole genome shotgun (WGS) entry which is preliminary data.</text>
</comment>
<dbReference type="Proteomes" id="UP000092256">
    <property type="component" value="Unassembled WGS sequence"/>
</dbReference>
<feature type="transmembrane region" description="Helical" evidence="1">
    <location>
        <begin position="6"/>
        <end position="25"/>
    </location>
</feature>
<gene>
    <name evidence="2" type="ORF">A9K58_12950</name>
</gene>
<keyword evidence="1" id="KW-0812">Transmembrane</keyword>
<dbReference type="RefSeq" id="WP_065185610.1">
    <property type="nucleotide sequence ID" value="NZ_LYVH01000002.1"/>
</dbReference>
<feature type="transmembrane region" description="Helical" evidence="1">
    <location>
        <begin position="46"/>
        <end position="68"/>
    </location>
</feature>
<organism evidence="2 3">
    <name type="scientific">Stenotrophomonas maltophilia</name>
    <name type="common">Pseudomonas maltophilia</name>
    <name type="synonym">Xanthomonas maltophilia</name>
    <dbReference type="NCBI Taxonomy" id="40324"/>
    <lineage>
        <taxon>Bacteria</taxon>
        <taxon>Pseudomonadati</taxon>
        <taxon>Pseudomonadota</taxon>
        <taxon>Gammaproteobacteria</taxon>
        <taxon>Lysobacterales</taxon>
        <taxon>Lysobacteraceae</taxon>
        <taxon>Stenotrophomonas</taxon>
        <taxon>Stenotrophomonas maltophilia group</taxon>
    </lineage>
</organism>
<keyword evidence="1" id="KW-1133">Transmembrane helix</keyword>
<protein>
    <recommendedName>
        <fullName evidence="4">Transmembrane protein</fullName>
    </recommendedName>
</protein>
<dbReference type="AlphaFoldDB" id="A0A1A6Y3R2"/>
<evidence type="ECO:0000313" key="2">
    <source>
        <dbReference type="EMBL" id="OBU66040.1"/>
    </source>
</evidence>
<sequence>MGVILYNVLMTFFLVPLTIRAYLSLKKDKLPLPHFQNNVVVNRVKLRKAIGIWSPILFWAFHVGWLVFNWSIDAWIGVLATSAYMVSSAMLSSQIKAKQIGVIPERAASGNDAA</sequence>